<keyword evidence="3" id="KW-1185">Reference proteome</keyword>
<dbReference type="OrthoDB" id="10420059at2759"/>
<proteinExistence type="predicted"/>
<name>A0A812TV60_9DINO</name>
<organism evidence="2 3">
    <name type="scientific">Symbiodinium natans</name>
    <dbReference type="NCBI Taxonomy" id="878477"/>
    <lineage>
        <taxon>Eukaryota</taxon>
        <taxon>Sar</taxon>
        <taxon>Alveolata</taxon>
        <taxon>Dinophyceae</taxon>
        <taxon>Suessiales</taxon>
        <taxon>Symbiodiniaceae</taxon>
        <taxon>Symbiodinium</taxon>
    </lineage>
</organism>
<keyword evidence="1" id="KW-0812">Transmembrane</keyword>
<reference evidence="2" key="1">
    <citation type="submission" date="2021-02" db="EMBL/GenBank/DDBJ databases">
        <authorList>
            <person name="Dougan E. K."/>
            <person name="Rhodes N."/>
            <person name="Thang M."/>
            <person name="Chan C."/>
        </authorList>
    </citation>
    <scope>NUCLEOTIDE SEQUENCE</scope>
</reference>
<keyword evidence="1" id="KW-0472">Membrane</keyword>
<dbReference type="EMBL" id="CAJNDS010002598">
    <property type="protein sequence ID" value="CAE7539746.1"/>
    <property type="molecule type" value="Genomic_DNA"/>
</dbReference>
<gene>
    <name evidence="2" type="ORF">SNAT2548_LOCUS30264</name>
</gene>
<sequence length="312" mass="33181">MAQDPAFLQRLQVATSTSQVGVGGELSKFEFLFVGKTELQMKAQAAEDFSTVVPSCRPGYIDVTGGKAYQWTCAFYCEGGQNFATKSCLCACLTQEQIEKLGLSASTTSTANYAAQGHSILVTQAPDTEGKVPERVEEVPVGEVHDGPMENLHGQTSGDYVAAASGSTTAPPPVVPPAAYSWQTVLLVLTGAFLIIVAVSMVLVFAHRNGFLGALQVVKTSNLDHVDVANRPSDVRLSPDKLSCLRRDSQLAAACMSPKAVVAMDHLEKLRNSGDAAAKQAANYHLDSLHIARTPLPGLDQSDVWSLESPSE</sequence>
<feature type="transmembrane region" description="Helical" evidence="1">
    <location>
        <begin position="180"/>
        <end position="206"/>
    </location>
</feature>
<keyword evidence="1" id="KW-1133">Transmembrane helix</keyword>
<evidence type="ECO:0000256" key="1">
    <source>
        <dbReference type="SAM" id="Phobius"/>
    </source>
</evidence>
<evidence type="ECO:0000313" key="3">
    <source>
        <dbReference type="Proteomes" id="UP000604046"/>
    </source>
</evidence>
<dbReference type="Proteomes" id="UP000604046">
    <property type="component" value="Unassembled WGS sequence"/>
</dbReference>
<comment type="caution">
    <text evidence="2">The sequence shown here is derived from an EMBL/GenBank/DDBJ whole genome shotgun (WGS) entry which is preliminary data.</text>
</comment>
<protein>
    <submittedName>
        <fullName evidence="2">Uncharacterized protein</fullName>
    </submittedName>
</protein>
<dbReference type="AlphaFoldDB" id="A0A812TV60"/>
<accession>A0A812TV60</accession>
<evidence type="ECO:0000313" key="2">
    <source>
        <dbReference type="EMBL" id="CAE7539746.1"/>
    </source>
</evidence>